<name>A0A5J4W8L3_9EUKA</name>
<dbReference type="EMBL" id="SNRW01003044">
    <property type="protein sequence ID" value="KAA6390953.1"/>
    <property type="molecule type" value="Genomic_DNA"/>
</dbReference>
<reference evidence="1 2" key="1">
    <citation type="submission" date="2019-03" db="EMBL/GenBank/DDBJ databases">
        <title>Single cell metagenomics reveals metabolic interactions within the superorganism composed of flagellate Streblomastix strix and complex community of Bacteroidetes bacteria on its surface.</title>
        <authorList>
            <person name="Treitli S.C."/>
            <person name="Kolisko M."/>
            <person name="Husnik F."/>
            <person name="Keeling P."/>
            <person name="Hampl V."/>
        </authorList>
    </citation>
    <scope>NUCLEOTIDE SEQUENCE [LARGE SCALE GENOMIC DNA]</scope>
    <source>
        <strain evidence="1">ST1C</strain>
    </source>
</reference>
<protein>
    <submittedName>
        <fullName evidence="1">Uncharacterized protein</fullName>
    </submittedName>
</protein>
<gene>
    <name evidence="1" type="ORF">EZS28_013521</name>
</gene>
<evidence type="ECO:0000313" key="2">
    <source>
        <dbReference type="Proteomes" id="UP000324800"/>
    </source>
</evidence>
<proteinExistence type="predicted"/>
<evidence type="ECO:0000313" key="1">
    <source>
        <dbReference type="EMBL" id="KAA6390953.1"/>
    </source>
</evidence>
<dbReference type="Proteomes" id="UP000324800">
    <property type="component" value="Unassembled WGS sequence"/>
</dbReference>
<sequence>MHNKGILVSTTGKVDIFANDFIRNEGGIINSNQGGIVKAVHLIDNLPIIQYQSFNVERYPQHHQNEGKFDICAESSLIRTTASSEAITDKNTIIQNLTVLIIEAETVQNIASFMVNGNGFVRIKEKLREVINKPKAVIKHRRLDSPIVAGIAGIRNIFQSSEPEGGWWHCEIFLEDGTNDHYGFYAENHGEIRSDKYINVREYSSQIVGSLSCDFARKYTLNTDKFVIIKLLDKAGTFIAQHHPNHIGARRISANTFAIQIFLKTATCFTSLQSGEQL</sequence>
<dbReference type="AlphaFoldDB" id="A0A5J4W8L3"/>
<organism evidence="1 2">
    <name type="scientific">Streblomastix strix</name>
    <dbReference type="NCBI Taxonomy" id="222440"/>
    <lineage>
        <taxon>Eukaryota</taxon>
        <taxon>Metamonada</taxon>
        <taxon>Preaxostyla</taxon>
        <taxon>Oxymonadida</taxon>
        <taxon>Streblomastigidae</taxon>
        <taxon>Streblomastix</taxon>
    </lineage>
</organism>
<accession>A0A5J4W8L3</accession>
<comment type="caution">
    <text evidence="1">The sequence shown here is derived from an EMBL/GenBank/DDBJ whole genome shotgun (WGS) entry which is preliminary data.</text>
</comment>